<organism evidence="13">
    <name type="scientific">Glossiphonia concolor</name>
    <dbReference type="NCBI Taxonomy" id="321041"/>
    <lineage>
        <taxon>Eukaryota</taxon>
        <taxon>Metazoa</taxon>
        <taxon>Spiralia</taxon>
        <taxon>Lophotrochozoa</taxon>
        <taxon>Annelida</taxon>
        <taxon>Clitellata</taxon>
        <taxon>Hirudinea</taxon>
        <taxon>Rhynchobdellida</taxon>
        <taxon>Glossiphoniidae</taxon>
        <taxon>Glossiphonia</taxon>
    </lineage>
</organism>
<dbReference type="Pfam" id="PF00119">
    <property type="entry name" value="ATP-synt_A"/>
    <property type="match status" value="1"/>
</dbReference>
<feature type="transmembrane region" description="Helical" evidence="12">
    <location>
        <begin position="73"/>
        <end position="93"/>
    </location>
</feature>
<gene>
    <name evidence="13" type="primary">ATP6</name>
</gene>
<keyword evidence="4" id="KW-0138">CF(0)</keyword>
<dbReference type="PANTHER" id="PTHR11410:SF0">
    <property type="entry name" value="ATP SYNTHASE SUBUNIT A"/>
    <property type="match status" value="1"/>
</dbReference>
<dbReference type="InterPro" id="IPR035908">
    <property type="entry name" value="F0_ATP_A_sf"/>
</dbReference>
<dbReference type="InterPro" id="IPR023011">
    <property type="entry name" value="ATP_synth_F0_asu_AS"/>
</dbReference>
<dbReference type="AlphaFoldDB" id="A0A7D7AUP7"/>
<dbReference type="GO" id="GO:0045259">
    <property type="term" value="C:proton-transporting ATP synthase complex"/>
    <property type="evidence" value="ECO:0007669"/>
    <property type="project" value="UniProtKB-KW"/>
</dbReference>
<keyword evidence="10" id="KW-0066">ATP synthesis</keyword>
<dbReference type="PANTHER" id="PTHR11410">
    <property type="entry name" value="ATP SYNTHASE SUBUNIT A"/>
    <property type="match status" value="1"/>
</dbReference>
<evidence type="ECO:0000256" key="5">
    <source>
        <dbReference type="ARBA" id="ARBA00022692"/>
    </source>
</evidence>
<keyword evidence="9 12" id="KW-0472">Membrane</keyword>
<comment type="subcellular location">
    <subcellularLocation>
        <location evidence="1">Membrane</location>
        <topology evidence="1">Multi-pass membrane protein</topology>
    </subcellularLocation>
    <subcellularLocation>
        <location evidence="11">Mitochondrion inner membrane</location>
        <topology evidence="11">Multi-pass membrane protein</topology>
    </subcellularLocation>
</comment>
<protein>
    <recommendedName>
        <fullName evidence="11">ATP synthase subunit a</fullName>
    </recommendedName>
</protein>
<evidence type="ECO:0000256" key="9">
    <source>
        <dbReference type="ARBA" id="ARBA00023136"/>
    </source>
</evidence>
<keyword evidence="7 12" id="KW-1133">Transmembrane helix</keyword>
<dbReference type="NCBIfam" id="TIGR01131">
    <property type="entry name" value="ATP_synt_6_or_A"/>
    <property type="match status" value="1"/>
</dbReference>
<keyword evidence="13" id="KW-0496">Mitochondrion</keyword>
<dbReference type="InterPro" id="IPR000568">
    <property type="entry name" value="ATP_synth_F0_asu"/>
</dbReference>
<feature type="transmembrane region" description="Helical" evidence="12">
    <location>
        <begin position="99"/>
        <end position="118"/>
    </location>
</feature>
<feature type="transmembrane region" description="Helical" evidence="12">
    <location>
        <begin position="24"/>
        <end position="42"/>
    </location>
</feature>
<evidence type="ECO:0000256" key="1">
    <source>
        <dbReference type="ARBA" id="ARBA00004141"/>
    </source>
</evidence>
<evidence type="ECO:0000256" key="7">
    <source>
        <dbReference type="ARBA" id="ARBA00022989"/>
    </source>
</evidence>
<evidence type="ECO:0000256" key="8">
    <source>
        <dbReference type="ARBA" id="ARBA00023065"/>
    </source>
</evidence>
<feature type="transmembrane region" description="Helical" evidence="12">
    <location>
        <begin position="165"/>
        <end position="185"/>
    </location>
</feature>
<dbReference type="PROSITE" id="PS00449">
    <property type="entry name" value="ATPASE_A"/>
    <property type="match status" value="1"/>
</dbReference>
<dbReference type="Gene3D" id="1.20.120.220">
    <property type="entry name" value="ATP synthase, F0 complex, subunit A"/>
    <property type="match status" value="1"/>
</dbReference>
<evidence type="ECO:0000256" key="11">
    <source>
        <dbReference type="RuleBase" id="RU004450"/>
    </source>
</evidence>
<keyword evidence="6" id="KW-0375">Hydrogen ion transport</keyword>
<dbReference type="InterPro" id="IPR045083">
    <property type="entry name" value="ATP_synth_F0_asu_bact/mt"/>
</dbReference>
<name>A0A7D7AUP7_9ANNE</name>
<accession>A0A7D7AUP7</accession>
<keyword evidence="8" id="KW-0406">Ion transport</keyword>
<dbReference type="SUPFAM" id="SSF81336">
    <property type="entry name" value="F1F0 ATP synthase subunit A"/>
    <property type="match status" value="1"/>
</dbReference>
<evidence type="ECO:0000256" key="2">
    <source>
        <dbReference type="ARBA" id="ARBA00006810"/>
    </source>
</evidence>
<dbReference type="PRINTS" id="PR00123">
    <property type="entry name" value="ATPASEA"/>
</dbReference>
<feature type="transmembrane region" description="Helical" evidence="12">
    <location>
        <begin position="205"/>
        <end position="226"/>
    </location>
</feature>
<dbReference type="CDD" id="cd00310">
    <property type="entry name" value="ATP-synt_Fo_a_6"/>
    <property type="match status" value="1"/>
</dbReference>
<evidence type="ECO:0000256" key="10">
    <source>
        <dbReference type="ARBA" id="ARBA00023310"/>
    </source>
</evidence>
<proteinExistence type="inferred from homology"/>
<evidence type="ECO:0000313" key="13">
    <source>
        <dbReference type="EMBL" id="QLY90271.1"/>
    </source>
</evidence>
<evidence type="ECO:0000256" key="3">
    <source>
        <dbReference type="ARBA" id="ARBA00022448"/>
    </source>
</evidence>
<evidence type="ECO:0000256" key="4">
    <source>
        <dbReference type="ARBA" id="ARBA00022547"/>
    </source>
</evidence>
<reference evidence="13" key="1">
    <citation type="submission" date="2020-06" db="EMBL/GenBank/DDBJ databases">
        <title>DNAmark Project.</title>
        <authorList>
            <person name="Leerhoei F."/>
        </authorList>
    </citation>
    <scope>NUCLEOTIDE SEQUENCE</scope>
    <source>
        <strain evidence="13">DM1225</strain>
    </source>
</reference>
<keyword evidence="5 12" id="KW-0812">Transmembrane</keyword>
<dbReference type="EMBL" id="MT628565">
    <property type="protein sequence ID" value="QLY90271.1"/>
    <property type="molecule type" value="Genomic_DNA"/>
</dbReference>
<keyword evidence="3" id="KW-0813">Transport</keyword>
<evidence type="ECO:0000256" key="6">
    <source>
        <dbReference type="ARBA" id="ARBA00022781"/>
    </source>
</evidence>
<sequence length="234" mass="26323">MLMDIFSSFDSYEFNSFSLVKNPILLMSMIILVLMLMSSMWLPSNRMNSSMIPMMNLIFNQLGRTKSTNIKGYSIMVSMLFMLIIFINLMGMIPYSFSISTHLILTLSLGLPMWLSIISSSVSNNKKEFIASLLPDGAPDWLNPFLTLIETISIMVRPLTLSFRLAANMSAGHIVLSLLGIYLSVAMNSSFINSTILLLLSTGYILFEFAICLIQSYIFCLLLSLYTDDHTSNH</sequence>
<dbReference type="GO" id="GO:0005743">
    <property type="term" value="C:mitochondrial inner membrane"/>
    <property type="evidence" value="ECO:0007669"/>
    <property type="project" value="UniProtKB-SubCell"/>
</dbReference>
<dbReference type="GO" id="GO:0046933">
    <property type="term" value="F:proton-transporting ATP synthase activity, rotational mechanism"/>
    <property type="evidence" value="ECO:0007669"/>
    <property type="project" value="TreeGrafter"/>
</dbReference>
<evidence type="ECO:0000256" key="12">
    <source>
        <dbReference type="SAM" id="Phobius"/>
    </source>
</evidence>
<geneLocation type="mitochondrion" evidence="13"/>
<comment type="similarity">
    <text evidence="2">Belongs to the ATPase A chain family.</text>
</comment>